<comment type="caution">
    <text evidence="2">The sequence shown here is derived from an EMBL/GenBank/DDBJ whole genome shotgun (WGS) entry which is preliminary data.</text>
</comment>
<organism evidence="2">
    <name type="scientific">marine sediment metagenome</name>
    <dbReference type="NCBI Taxonomy" id="412755"/>
    <lineage>
        <taxon>unclassified sequences</taxon>
        <taxon>metagenomes</taxon>
        <taxon>ecological metagenomes</taxon>
    </lineage>
</organism>
<keyword evidence="1" id="KW-1133">Transmembrane helix</keyword>
<evidence type="ECO:0000313" key="2">
    <source>
        <dbReference type="EMBL" id="KKN64110.1"/>
    </source>
</evidence>
<evidence type="ECO:0000256" key="1">
    <source>
        <dbReference type="SAM" id="Phobius"/>
    </source>
</evidence>
<accession>A0A0F9S5G3</accession>
<name>A0A0F9S5G3_9ZZZZ</name>
<reference evidence="2" key="1">
    <citation type="journal article" date="2015" name="Nature">
        <title>Complex archaea that bridge the gap between prokaryotes and eukaryotes.</title>
        <authorList>
            <person name="Spang A."/>
            <person name="Saw J.H."/>
            <person name="Jorgensen S.L."/>
            <person name="Zaremba-Niedzwiedzka K."/>
            <person name="Martijn J."/>
            <person name="Lind A.E."/>
            <person name="van Eijk R."/>
            <person name="Schleper C."/>
            <person name="Guy L."/>
            <person name="Ettema T.J."/>
        </authorList>
    </citation>
    <scope>NUCLEOTIDE SEQUENCE</scope>
</reference>
<dbReference type="EMBL" id="LAZR01000568">
    <property type="protein sequence ID" value="KKN64110.1"/>
    <property type="molecule type" value="Genomic_DNA"/>
</dbReference>
<proteinExistence type="predicted"/>
<keyword evidence="1" id="KW-0472">Membrane</keyword>
<gene>
    <name evidence="2" type="ORF">LCGC14_0495370</name>
</gene>
<dbReference type="AlphaFoldDB" id="A0A0F9S5G3"/>
<protein>
    <submittedName>
        <fullName evidence="2">Uncharacterized protein</fullName>
    </submittedName>
</protein>
<keyword evidence="1" id="KW-0812">Transmembrane</keyword>
<sequence length="80" mass="9307">MKLSEYEYQHWIFAGIILIGFSFFIGFLFQILNPTLVNVGFLEYFDRADALPFDLPFTAVIGLIVTLVVWILYVYKTGNY</sequence>
<feature type="transmembrane region" description="Helical" evidence="1">
    <location>
        <begin position="12"/>
        <end position="33"/>
    </location>
</feature>
<feature type="transmembrane region" description="Helical" evidence="1">
    <location>
        <begin position="53"/>
        <end position="75"/>
    </location>
</feature>